<evidence type="ECO:0000256" key="6">
    <source>
        <dbReference type="ARBA" id="ARBA00023136"/>
    </source>
</evidence>
<feature type="region of interest" description="Disordered" evidence="11">
    <location>
        <begin position="1"/>
        <end position="49"/>
    </location>
</feature>
<evidence type="ECO:0000256" key="4">
    <source>
        <dbReference type="ARBA" id="ARBA00022692"/>
    </source>
</evidence>
<name>A0A1Y1UGL4_9TREE</name>
<dbReference type="EMBL" id="NBSH01000006">
    <property type="protein sequence ID" value="ORX37201.1"/>
    <property type="molecule type" value="Genomic_DNA"/>
</dbReference>
<feature type="region of interest" description="Disordered" evidence="11">
    <location>
        <begin position="220"/>
        <end position="251"/>
    </location>
</feature>
<dbReference type="PANTHER" id="PTHR22914">
    <property type="entry name" value="CHITIN SYNTHASE"/>
    <property type="match status" value="1"/>
</dbReference>
<comment type="catalytic activity">
    <reaction evidence="9 10">
        <text>[(1-&gt;4)-N-acetyl-beta-D-glucosaminyl](n) + UDP-N-acetyl-alpha-D-glucosamine = [(1-&gt;4)-N-acetyl-beta-D-glucosaminyl](n+1) + UDP + H(+)</text>
        <dbReference type="Rhea" id="RHEA:16637"/>
        <dbReference type="Rhea" id="RHEA-COMP:9593"/>
        <dbReference type="Rhea" id="RHEA-COMP:9595"/>
        <dbReference type="ChEBI" id="CHEBI:15378"/>
        <dbReference type="ChEBI" id="CHEBI:17029"/>
        <dbReference type="ChEBI" id="CHEBI:57705"/>
        <dbReference type="ChEBI" id="CHEBI:58223"/>
        <dbReference type="EC" id="2.4.1.16"/>
    </reaction>
</comment>
<evidence type="ECO:0000256" key="3">
    <source>
        <dbReference type="ARBA" id="ARBA00022676"/>
    </source>
</evidence>
<dbReference type="GeneID" id="33557584"/>
<keyword evidence="10" id="KW-0808">Transferase</keyword>
<dbReference type="GO" id="GO:0006031">
    <property type="term" value="P:chitin biosynthetic process"/>
    <property type="evidence" value="ECO:0007669"/>
    <property type="project" value="UniProtKB-UniRule"/>
</dbReference>
<evidence type="ECO:0000256" key="5">
    <source>
        <dbReference type="ARBA" id="ARBA00022989"/>
    </source>
</evidence>
<protein>
    <recommendedName>
        <fullName evidence="2 10">Chitin synthase</fullName>
        <ecNumber evidence="2 10">2.4.1.16</ecNumber>
    </recommendedName>
</protein>
<dbReference type="STRING" id="4999.A0A1Y1UGL4"/>
<dbReference type="Pfam" id="PF01644">
    <property type="entry name" value="Chitin_synth_1"/>
    <property type="match status" value="1"/>
</dbReference>
<evidence type="ECO:0000256" key="7">
    <source>
        <dbReference type="ARBA" id="ARBA00023316"/>
    </source>
</evidence>
<evidence type="ECO:0000313" key="14">
    <source>
        <dbReference type="Proteomes" id="UP000193218"/>
    </source>
</evidence>
<dbReference type="PANTHER" id="PTHR22914:SF38">
    <property type="entry name" value="CHITIN SYNTHASE 2"/>
    <property type="match status" value="1"/>
</dbReference>
<dbReference type="EC" id="2.4.1.16" evidence="2 10"/>
<feature type="transmembrane region" description="Helical" evidence="10">
    <location>
        <begin position="915"/>
        <end position="936"/>
    </location>
</feature>
<evidence type="ECO:0000256" key="8">
    <source>
        <dbReference type="ARBA" id="ARBA00024009"/>
    </source>
</evidence>
<feature type="domain" description="Chitin synthase N-terminal" evidence="12">
    <location>
        <begin position="254"/>
        <end position="321"/>
    </location>
</feature>
<organism evidence="13 14">
    <name type="scientific">Kockovaella imperatae</name>
    <dbReference type="NCBI Taxonomy" id="4999"/>
    <lineage>
        <taxon>Eukaryota</taxon>
        <taxon>Fungi</taxon>
        <taxon>Dikarya</taxon>
        <taxon>Basidiomycota</taxon>
        <taxon>Agaricomycotina</taxon>
        <taxon>Tremellomycetes</taxon>
        <taxon>Tremellales</taxon>
        <taxon>Cuniculitremaceae</taxon>
        <taxon>Kockovaella</taxon>
    </lineage>
</organism>
<feature type="transmembrane region" description="Helical" evidence="10">
    <location>
        <begin position="948"/>
        <end position="975"/>
    </location>
</feature>
<dbReference type="InterPro" id="IPR013616">
    <property type="entry name" value="Chitin_synth_N"/>
</dbReference>
<feature type="compositionally biased region" description="Basic and acidic residues" evidence="11">
    <location>
        <begin position="16"/>
        <end position="37"/>
    </location>
</feature>
<dbReference type="RefSeq" id="XP_021871239.1">
    <property type="nucleotide sequence ID" value="XM_022015775.1"/>
</dbReference>
<dbReference type="CDD" id="cd04190">
    <property type="entry name" value="Chitin_synth_C"/>
    <property type="match status" value="1"/>
</dbReference>
<accession>A0A1Y1UGL4</accession>
<keyword evidence="7 10" id="KW-0961">Cell wall biogenesis/degradation</keyword>
<evidence type="ECO:0000256" key="10">
    <source>
        <dbReference type="RuleBase" id="RU366040"/>
    </source>
</evidence>
<dbReference type="InParanoid" id="A0A1Y1UGL4"/>
<keyword evidence="5 10" id="KW-1133">Transmembrane helix</keyword>
<evidence type="ECO:0000256" key="9">
    <source>
        <dbReference type="ARBA" id="ARBA00048014"/>
    </source>
</evidence>
<keyword evidence="4 10" id="KW-0812">Transmembrane</keyword>
<dbReference type="GO" id="GO:0004100">
    <property type="term" value="F:chitin synthase activity"/>
    <property type="evidence" value="ECO:0007669"/>
    <property type="project" value="UniProtKB-UniRule"/>
</dbReference>
<dbReference type="InterPro" id="IPR029044">
    <property type="entry name" value="Nucleotide-diphossugar_trans"/>
</dbReference>
<dbReference type="Proteomes" id="UP000193218">
    <property type="component" value="Unassembled WGS sequence"/>
</dbReference>
<dbReference type="GO" id="GO:0005886">
    <property type="term" value="C:plasma membrane"/>
    <property type="evidence" value="ECO:0007669"/>
    <property type="project" value="UniProtKB-SubCell"/>
</dbReference>
<proteinExistence type="inferred from homology"/>
<dbReference type="Pfam" id="PF08407">
    <property type="entry name" value="Chitin_synth_1N"/>
    <property type="match status" value="1"/>
</dbReference>
<dbReference type="OrthoDB" id="26569at2759"/>
<keyword evidence="6 10" id="KW-0472">Membrane</keyword>
<evidence type="ECO:0000256" key="2">
    <source>
        <dbReference type="ARBA" id="ARBA00012543"/>
    </source>
</evidence>
<comment type="similarity">
    <text evidence="10">Belongs to the chitin synthase family.</text>
</comment>
<reference evidence="13 14" key="1">
    <citation type="submission" date="2017-03" db="EMBL/GenBank/DDBJ databases">
        <title>Widespread Adenine N6-methylation of Active Genes in Fungi.</title>
        <authorList>
            <consortium name="DOE Joint Genome Institute"/>
            <person name="Mondo S.J."/>
            <person name="Dannebaum R.O."/>
            <person name="Kuo R.C."/>
            <person name="Louie K.B."/>
            <person name="Bewick A.J."/>
            <person name="Labutti K."/>
            <person name="Haridas S."/>
            <person name="Kuo A."/>
            <person name="Salamov A."/>
            <person name="Ahrendt S.R."/>
            <person name="Lau R."/>
            <person name="Bowen B.P."/>
            <person name="Lipzen A."/>
            <person name="Sullivan W."/>
            <person name="Andreopoulos W.B."/>
            <person name="Clum A."/>
            <person name="Lindquist E."/>
            <person name="Daum C."/>
            <person name="Northen T.R."/>
            <person name="Ramamoorthy G."/>
            <person name="Schmitz R.J."/>
            <person name="Gryganskyi A."/>
            <person name="Culley D."/>
            <person name="Magnuson J."/>
            <person name="James T.Y."/>
            <person name="O'Malley M.A."/>
            <person name="Stajich J.E."/>
            <person name="Spatafora J.W."/>
            <person name="Visel A."/>
            <person name="Grigoriev I.V."/>
        </authorList>
    </citation>
    <scope>NUCLEOTIDE SEQUENCE [LARGE SCALE GENOMIC DNA]</scope>
    <source>
        <strain evidence="13 14">NRRL Y-17943</strain>
    </source>
</reference>
<feature type="transmembrane region" description="Helical" evidence="10">
    <location>
        <begin position="746"/>
        <end position="771"/>
    </location>
</feature>
<keyword evidence="10" id="KW-1003">Cell membrane</keyword>
<feature type="compositionally biased region" description="Basic residues" evidence="11">
    <location>
        <begin position="240"/>
        <end position="251"/>
    </location>
</feature>
<dbReference type="AlphaFoldDB" id="A0A1Y1UGL4"/>
<feature type="transmembrane region" description="Helical" evidence="10">
    <location>
        <begin position="716"/>
        <end position="734"/>
    </location>
</feature>
<keyword evidence="3 10" id="KW-0328">Glycosyltransferase</keyword>
<feature type="transmembrane region" description="Helical" evidence="10">
    <location>
        <begin position="777"/>
        <end position="800"/>
    </location>
</feature>
<dbReference type="SUPFAM" id="SSF53448">
    <property type="entry name" value="Nucleotide-diphospho-sugar transferases"/>
    <property type="match status" value="1"/>
</dbReference>
<dbReference type="InterPro" id="IPR004835">
    <property type="entry name" value="Chitin_synth"/>
</dbReference>
<feature type="transmembrane region" description="Helical" evidence="10">
    <location>
        <begin position="812"/>
        <end position="829"/>
    </location>
</feature>
<dbReference type="GO" id="GO:0030428">
    <property type="term" value="C:cell septum"/>
    <property type="evidence" value="ECO:0007669"/>
    <property type="project" value="TreeGrafter"/>
</dbReference>
<gene>
    <name evidence="13" type="ORF">BD324DRAFT_625165</name>
</gene>
<sequence length="980" mass="108803">MPFSHWGTVVTSPAAARHDTASVSDVDHGRSLEDHHPPRNRRNLAQDPAPPYARVRQHGVAFSANHHTIPTPVDHLLAQSPPPAAAETAERRLPYFEAALARSRAEGATVGQSSAGVPQRLPTYANAIDPNHPDLRFAVTAETASGYRGVLPTLIRQPPTPDPGDDGYSDEKVQIGYDEDEMSTLLDGSYCQDGSTRPWSSGDLGYDQIDAQKARWESEPNLEATGHSTQHFGPAPVGRVSRRTHNAAGHRRIKQTAKLDANGFFAVDMPVPTRLAQFLPQKGVAEQRTTRYTAVTIDPDAFSTSGLRLRQNTCIPPRQTELFVVITMYNEGADLFCRTLYGVMKNISHLCGRKNSRVWGKDGWKKVVVCIVADGRKSADPKVLDCLAALGVYQEGAMTSMVKDRPVTAHVFEYTTSFALDPALQFRYPDKGIVPCQIIFCLKERNEKKINSHRWFFNAFAPLLSPNVCILLDVGTRPGPKSLYHLWKAFDLNSNVGGASGQMETYKGKYWRSLLNPLVAAQCFEYKLSNILDKPMESLFGYCTVLPGAFSAYRWIALQNDPSGRGPLASYFQGEQLRSGKANTFTANMYLAEDRILCFEIVAKAKANWVLKYVKSAVGETDCPETIPEFIAQRRRWLNGSLFAALYSLMHVGQIWQSDHSFLRKAALMLEFTYIALNLFFTWFSLANFYMFFIILTSSLQGGVLDVPHIAILNTVAQYGYLGALVACFIFGMGNRPQGAPWKYKFTIYFFAILTTYMLACAILCSIKAVRNFDSPVFARMIISLGSTYGVYVASSLLALDPWHLFTCFAQYILFSPTYINVLNVYAYSNLHDLSWGTKGSDHGPAVDLGLVQGVGDQVEVELVSAQQDIDIAYQDSLDKLRAKEVKKDIENPIRKVPTEQQQKDIYANFRTNLLLLWALSNALMASLILSGGNPVDAFSNTGANRSAIYMLIVLIFIAGMAIFRFVCSTMYLVVTLFGG</sequence>
<evidence type="ECO:0000259" key="12">
    <source>
        <dbReference type="Pfam" id="PF08407"/>
    </source>
</evidence>
<feature type="transmembrane region" description="Helical" evidence="10">
    <location>
        <begin position="668"/>
        <end position="696"/>
    </location>
</feature>
<evidence type="ECO:0000256" key="1">
    <source>
        <dbReference type="ARBA" id="ARBA00004141"/>
    </source>
</evidence>
<dbReference type="GO" id="GO:0071555">
    <property type="term" value="P:cell wall organization"/>
    <property type="evidence" value="ECO:0007669"/>
    <property type="project" value="UniProtKB-KW"/>
</dbReference>
<evidence type="ECO:0000256" key="11">
    <source>
        <dbReference type="SAM" id="MobiDB-lite"/>
    </source>
</evidence>
<comment type="subcellular location">
    <subcellularLocation>
        <location evidence="10">Cell membrane</location>
        <topology evidence="10">Multi-pass membrane protein</topology>
    </subcellularLocation>
    <subcellularLocation>
        <location evidence="1">Membrane</location>
        <topology evidence="1">Multi-pass membrane protein</topology>
    </subcellularLocation>
</comment>
<evidence type="ECO:0000313" key="13">
    <source>
        <dbReference type="EMBL" id="ORX37201.1"/>
    </source>
</evidence>
<comment type="function">
    <text evidence="8 10">Polymerizes chitin, a structural polymer of the cell wall and septum, by transferring the sugar moiety of UDP-GlcNAc to the non-reducing end of the growing chitin polymer.</text>
</comment>
<comment type="caution">
    <text evidence="13">The sequence shown here is derived from an EMBL/GenBank/DDBJ whole genome shotgun (WGS) entry which is preliminary data.</text>
</comment>
<keyword evidence="14" id="KW-1185">Reference proteome</keyword>